<dbReference type="GO" id="GO:0000150">
    <property type="term" value="F:DNA strand exchange activity"/>
    <property type="evidence" value="ECO:0007669"/>
    <property type="project" value="InterPro"/>
</dbReference>
<evidence type="ECO:0000256" key="2">
    <source>
        <dbReference type="ARBA" id="ARBA00023172"/>
    </source>
</evidence>
<keyword evidence="1" id="KW-0238">DNA-binding</keyword>
<evidence type="ECO:0000313" key="6">
    <source>
        <dbReference type="EMBL" id="QEC49264.1"/>
    </source>
</evidence>
<evidence type="ECO:0000259" key="4">
    <source>
        <dbReference type="PROSITE" id="PS51736"/>
    </source>
</evidence>
<organism evidence="6 7">
    <name type="scientific">Baekduia soli</name>
    <dbReference type="NCBI Taxonomy" id="496014"/>
    <lineage>
        <taxon>Bacteria</taxon>
        <taxon>Bacillati</taxon>
        <taxon>Actinomycetota</taxon>
        <taxon>Thermoleophilia</taxon>
        <taxon>Solirubrobacterales</taxon>
        <taxon>Baekduiaceae</taxon>
        <taxon>Baekduia</taxon>
    </lineage>
</organism>
<dbReference type="InterPro" id="IPR038109">
    <property type="entry name" value="DNA_bind_recomb_sf"/>
</dbReference>
<dbReference type="PROSITE" id="PS51736">
    <property type="entry name" value="RECOMBINASES_3"/>
    <property type="match status" value="1"/>
</dbReference>
<dbReference type="Pfam" id="PF07508">
    <property type="entry name" value="Recombinase"/>
    <property type="match status" value="1"/>
</dbReference>
<keyword evidence="2" id="KW-0233">DNA recombination</keyword>
<dbReference type="InterPro" id="IPR006119">
    <property type="entry name" value="Resolv_N"/>
</dbReference>
<reference evidence="6 7" key="1">
    <citation type="journal article" date="2018" name="J. Microbiol.">
        <title>Baekduia soli gen. nov., sp. nov., a novel bacterium isolated from the soil of Baekdu Mountain and proposal of a novel family name, Baekduiaceae fam. nov.</title>
        <authorList>
            <person name="An D.S."/>
            <person name="Siddiqi M.Z."/>
            <person name="Kim K.H."/>
            <person name="Yu H.S."/>
            <person name="Im W.T."/>
        </authorList>
    </citation>
    <scope>NUCLEOTIDE SEQUENCE [LARGE SCALE GENOMIC DNA]</scope>
    <source>
        <strain evidence="6 7">BR7-21</strain>
    </source>
</reference>
<feature type="domain" description="Recombinase" evidence="5">
    <location>
        <begin position="165"/>
        <end position="265"/>
    </location>
</feature>
<dbReference type="KEGG" id="bsol:FSW04_17890"/>
<dbReference type="InterPro" id="IPR025827">
    <property type="entry name" value="Zn_ribbon_recom_dom"/>
</dbReference>
<protein>
    <submittedName>
        <fullName evidence="6">Recombinase family protein</fullName>
    </submittedName>
</protein>
<sequence>MPQAKTLQLDAYIRVSRVSGREGDSFVSPEVQRSTIDHYAKAHGHEVIGEEVDLDVSGGKLDRPGLNVILARIESGATDGIAVAKLDRLSRAGVADALKLVERIQDAGGVVIAVDLNLDPTTPTGELLMTLLLALARMERRRLSDSWEVAKSLALERGAKIGPTPYGYRRADDGTLAPDPVEAPHVREAFRLARHSVQAATDYLAEHAEGRTWTVFTVRRFLGRRSYLGEQHYAGEVVRDSHEPLVSLGAWELAQHEAPPSRRPPAAFPLSGVATCGTCGGPMVGGRGGRAKDGSGLRTYRCAASMKKHRGVPCPAPATMVATRLEGYVDEVLRAAWAERGALVTDADGAEAELGIVEAELAALLAEREAFAADLDARRALGDAWSATAAAMTAAIEATQARYRQLAEASSRAERTVTGAEQLDAADPVAWGALVADVTDRVVVHRGRGSVESRVRVEAAWDVDDRPVPDVEESSDVGSAPPVTDADAPASTTDA</sequence>
<proteinExistence type="predicted"/>
<dbReference type="Pfam" id="PF00239">
    <property type="entry name" value="Resolvase"/>
    <property type="match status" value="1"/>
</dbReference>
<evidence type="ECO:0000259" key="5">
    <source>
        <dbReference type="PROSITE" id="PS51737"/>
    </source>
</evidence>
<dbReference type="PROSITE" id="PS51737">
    <property type="entry name" value="RECOMBINASE_DNA_BIND"/>
    <property type="match status" value="1"/>
</dbReference>
<dbReference type="PANTHER" id="PTHR30461:SF2">
    <property type="entry name" value="SERINE RECOMBINASE PINE-RELATED"/>
    <property type="match status" value="1"/>
</dbReference>
<feature type="domain" description="Resolvase/invertase-type recombinase catalytic" evidence="4">
    <location>
        <begin position="8"/>
        <end position="158"/>
    </location>
</feature>
<feature type="compositionally biased region" description="Low complexity" evidence="3">
    <location>
        <begin position="479"/>
        <end position="495"/>
    </location>
</feature>
<dbReference type="InterPro" id="IPR036162">
    <property type="entry name" value="Resolvase-like_N_sf"/>
</dbReference>
<dbReference type="SUPFAM" id="SSF53041">
    <property type="entry name" value="Resolvase-like"/>
    <property type="match status" value="1"/>
</dbReference>
<dbReference type="Proteomes" id="UP000321805">
    <property type="component" value="Chromosome"/>
</dbReference>
<dbReference type="CDD" id="cd00338">
    <property type="entry name" value="Ser_Recombinase"/>
    <property type="match status" value="1"/>
</dbReference>
<evidence type="ECO:0000313" key="7">
    <source>
        <dbReference type="Proteomes" id="UP000321805"/>
    </source>
</evidence>
<evidence type="ECO:0000256" key="1">
    <source>
        <dbReference type="ARBA" id="ARBA00023125"/>
    </source>
</evidence>
<dbReference type="InterPro" id="IPR050639">
    <property type="entry name" value="SSR_resolvase"/>
</dbReference>
<dbReference type="OrthoDB" id="4500247at2"/>
<dbReference type="InterPro" id="IPR011109">
    <property type="entry name" value="DNA_bind_recombinase_dom"/>
</dbReference>
<dbReference type="Pfam" id="PF13408">
    <property type="entry name" value="Zn_ribbon_recom"/>
    <property type="match status" value="1"/>
</dbReference>
<dbReference type="GO" id="GO:0003677">
    <property type="term" value="F:DNA binding"/>
    <property type="evidence" value="ECO:0007669"/>
    <property type="project" value="UniProtKB-KW"/>
</dbReference>
<dbReference type="PANTHER" id="PTHR30461">
    <property type="entry name" value="DNA-INVERTASE FROM LAMBDOID PROPHAGE"/>
    <property type="match status" value="1"/>
</dbReference>
<accession>A0A5B8U868</accession>
<dbReference type="EMBL" id="CP042430">
    <property type="protein sequence ID" value="QEC49264.1"/>
    <property type="molecule type" value="Genomic_DNA"/>
</dbReference>
<gene>
    <name evidence="6" type="ORF">FSW04_17890</name>
</gene>
<dbReference type="AlphaFoldDB" id="A0A5B8U868"/>
<evidence type="ECO:0000256" key="3">
    <source>
        <dbReference type="SAM" id="MobiDB-lite"/>
    </source>
</evidence>
<dbReference type="Gene3D" id="3.40.50.1390">
    <property type="entry name" value="Resolvase, N-terminal catalytic domain"/>
    <property type="match status" value="1"/>
</dbReference>
<feature type="region of interest" description="Disordered" evidence="3">
    <location>
        <begin position="462"/>
        <end position="495"/>
    </location>
</feature>
<dbReference type="SMART" id="SM00857">
    <property type="entry name" value="Resolvase"/>
    <property type="match status" value="1"/>
</dbReference>
<keyword evidence="7" id="KW-1185">Reference proteome</keyword>
<dbReference type="Gene3D" id="3.90.1750.20">
    <property type="entry name" value="Putative Large Serine Recombinase, Chain B, Domain 2"/>
    <property type="match status" value="1"/>
</dbReference>
<name>A0A5B8U868_9ACTN</name>